<organism evidence="3">
    <name type="scientific">Fagus sylvatica</name>
    <name type="common">Beechnut</name>
    <dbReference type="NCBI Taxonomy" id="28930"/>
    <lineage>
        <taxon>Eukaryota</taxon>
        <taxon>Viridiplantae</taxon>
        <taxon>Streptophyta</taxon>
        <taxon>Embryophyta</taxon>
        <taxon>Tracheophyta</taxon>
        <taxon>Spermatophyta</taxon>
        <taxon>Magnoliopsida</taxon>
        <taxon>eudicotyledons</taxon>
        <taxon>Gunneridae</taxon>
        <taxon>Pentapetalae</taxon>
        <taxon>rosids</taxon>
        <taxon>fabids</taxon>
        <taxon>Fagales</taxon>
        <taxon>Fagaceae</taxon>
        <taxon>Fagus</taxon>
    </lineage>
</organism>
<dbReference type="GO" id="GO:0006886">
    <property type="term" value="P:intracellular protein transport"/>
    <property type="evidence" value="ECO:0007669"/>
    <property type="project" value="UniProtKB-UniRule"/>
</dbReference>
<feature type="repeat" description="CHCR" evidence="1">
    <location>
        <begin position="691"/>
        <end position="872"/>
    </location>
</feature>
<dbReference type="GO" id="GO:0016020">
    <property type="term" value="C:membrane"/>
    <property type="evidence" value="ECO:0007669"/>
    <property type="project" value="TreeGrafter"/>
</dbReference>
<dbReference type="InterPro" id="IPR019453">
    <property type="entry name" value="VPS39/TGFA1_Znf"/>
</dbReference>
<accession>A0A2N9GLP7</accession>
<dbReference type="GO" id="GO:0034058">
    <property type="term" value="P:endosomal vesicle fusion"/>
    <property type="evidence" value="ECO:0007669"/>
    <property type="project" value="TreeGrafter"/>
</dbReference>
<proteinExistence type="predicted"/>
<dbReference type="InterPro" id="IPR001180">
    <property type="entry name" value="CNH_dom"/>
</dbReference>
<dbReference type="GO" id="GO:0005737">
    <property type="term" value="C:cytoplasm"/>
    <property type="evidence" value="ECO:0007669"/>
    <property type="project" value="TreeGrafter"/>
</dbReference>
<feature type="domain" description="CNH" evidence="2">
    <location>
        <begin position="31"/>
        <end position="368"/>
    </location>
</feature>
<evidence type="ECO:0000313" key="3">
    <source>
        <dbReference type="EMBL" id="SPD00359.1"/>
    </source>
</evidence>
<dbReference type="PROSITE" id="PS50219">
    <property type="entry name" value="CNH"/>
    <property type="match status" value="1"/>
</dbReference>
<sequence length="1180" mass="132416">MAKAELEPRARTVLEPLTHFDLSTHSPSTSPTRSLSISTLSDSQTLIFIGTHSGTLILLETDPASKTTSFLRSLSVCDGSPVDRILVLAEIGKLLVLCDGALFLVDSLLSQPVKRLSFFKGVSAITRRFRSTGNETESTNFMDNNASSSSEYASTSQRLLQRLSGGIRANGLRIKESEQQQQQQQQQRSEGNFVFAVVIGKRLILVELVLGNRVNKSDIDVNGVYGSLVVLKELQCIDGVVALVWLDDSIIVGTVNGYSLFSCVTGQSGVIFSLPDVSTPPQLKLLWKEWNLLLLVDNVGVLVDVHGRPVGGSLVFRRGGPDSIGEMSSYVVVVRDGKMEVYHKKSGSCIQSVTFGGEGVGLCIVADEEVGSGKLVAVATPNKVICYRKLPSEEQIKDLLRKKNFKEAIALVEELECDGELSKDMLSFVHAQVGFLLLFDLHFEEAVNHFLQSETMQPSEVFPFIMRDPNRWSLLVPRNRYWGLHPPPKPVEDVVDDGLMAIQRATFLRKAGVETLIDDDFLLNPPSRADLLESAIKNITRYLEACREKELTLPVREGVDTLLMYLYRALNRIDDMEKLASSANSCIVEELETLLDDSGHLRTLAFIYASKGISSKALAIWRILARNYSTGLWKDPARENGVQDTINNSFSSKEIAAVEASKILEESSDQDLVLQHLGWVADVNQVLAVRVLTSDKRANQLSPDEVIAAIDPRKVEIFQRYLQWLIEDQDCDDTQFHTLYALSLAKSAIEAFEAENTYQNTDIGRVDDTGMSDNRMNLIFESPVRERLQIFLQSSDLYDPEEVLDLIEGSDLWLEKAILYRKLGQEALVLQILALKLEDSEAAEQYCAEIGRPDAYMQLLDMYLDPQDGKEPMFKAAVRLLHNHGESLDPLQVLEKLSADMPLQLASETILRMFRARLHHHRQGQRMAVQEVSSTVLGVFVKVCLPIQYGGLGIRKLSVFNKALLGKWLWRYAVESDSLWRQVHTSFLVGDGNRIKFWHDSWCGDHPLRVQFPELFRLAHVPEATVADHICYIGSTCHWDIAFYRGVDDLFACWSGKMGNSESGAIWKAVPHCLMWCLWRERNSRTFSGEEQLIVRNLSRAVDVDARLARLEERSRHVQINDESLCDSCHARLGTKLFAMYPDDTIVCYKCFRRQGESTSVTGRNFKQDVLIKPGWLVTG</sequence>
<dbReference type="EMBL" id="OIVN01002079">
    <property type="protein sequence ID" value="SPD00359.1"/>
    <property type="molecule type" value="Genomic_DNA"/>
</dbReference>
<dbReference type="PANTHER" id="PTHR12894:SF43">
    <property type="entry name" value="VACUOLAR SORTING PROTEIN 3"/>
    <property type="match status" value="1"/>
</dbReference>
<dbReference type="InterPro" id="IPR000547">
    <property type="entry name" value="Clathrin_H-chain/VPS_repeat"/>
</dbReference>
<dbReference type="PANTHER" id="PTHR12894">
    <property type="entry name" value="CNH DOMAIN CONTAINING"/>
    <property type="match status" value="1"/>
</dbReference>
<evidence type="ECO:0000256" key="1">
    <source>
        <dbReference type="PROSITE-ProRule" id="PRU01006"/>
    </source>
</evidence>
<reference evidence="3" key="1">
    <citation type="submission" date="2018-02" db="EMBL/GenBank/DDBJ databases">
        <authorList>
            <person name="Cohen D.B."/>
            <person name="Kent A.D."/>
        </authorList>
    </citation>
    <scope>NUCLEOTIDE SEQUENCE</scope>
</reference>
<gene>
    <name evidence="3" type="ORF">FSB_LOCUS28241</name>
</gene>
<dbReference type="PROSITE" id="PS50236">
    <property type="entry name" value="CHCR"/>
    <property type="match status" value="1"/>
</dbReference>
<dbReference type="AlphaFoldDB" id="A0A2N9GLP7"/>
<protein>
    <recommendedName>
        <fullName evidence="2">CNH domain-containing protein</fullName>
    </recommendedName>
</protein>
<dbReference type="Pfam" id="PF10366">
    <property type="entry name" value="Vps39_1"/>
    <property type="match status" value="1"/>
</dbReference>
<name>A0A2N9GLP7_FAGSY</name>
<dbReference type="GO" id="GO:0006914">
    <property type="term" value="P:autophagy"/>
    <property type="evidence" value="ECO:0007669"/>
    <property type="project" value="TreeGrafter"/>
</dbReference>
<dbReference type="InterPro" id="IPR019452">
    <property type="entry name" value="VPS39/TGF_beta_rcpt-assoc_1"/>
</dbReference>
<evidence type="ECO:0000259" key="2">
    <source>
        <dbReference type="PROSITE" id="PS50219"/>
    </source>
</evidence>
<dbReference type="InterPro" id="IPR032914">
    <property type="entry name" value="Vam6/VPS39/TRAP1"/>
</dbReference>
<dbReference type="Pfam" id="PF10367">
    <property type="entry name" value="zf-Vps39_C"/>
    <property type="match status" value="1"/>
</dbReference>